<dbReference type="Gene3D" id="3.40.50.12170">
    <property type="entry name" value="Uncharacterised protein PF07075, DUF1343"/>
    <property type="match status" value="1"/>
</dbReference>
<dbReference type="InterPro" id="IPR008302">
    <property type="entry name" value="NamZ"/>
</dbReference>
<dbReference type="EMBL" id="CP003557">
    <property type="protein sequence ID" value="AFN73301.1"/>
    <property type="molecule type" value="Genomic_DNA"/>
</dbReference>
<dbReference type="InterPro" id="IPR048502">
    <property type="entry name" value="NamZ_N"/>
</dbReference>
<organism evidence="4 5">
    <name type="scientific">Melioribacter roseus (strain DSM 23840 / JCM 17771 / VKM B-2668 / P3M-2)</name>
    <dbReference type="NCBI Taxonomy" id="1191523"/>
    <lineage>
        <taxon>Bacteria</taxon>
        <taxon>Pseudomonadati</taxon>
        <taxon>Ignavibacteriota</taxon>
        <taxon>Ignavibacteria</taxon>
        <taxon>Ignavibacteriales</taxon>
        <taxon>Melioribacteraceae</taxon>
        <taxon>Melioribacter</taxon>
    </lineage>
</organism>
<dbReference type="GO" id="GO:0033922">
    <property type="term" value="F:peptidoglycan beta-N-acetylmuramidase activity"/>
    <property type="evidence" value="ECO:0007669"/>
    <property type="project" value="InterPro"/>
</dbReference>
<dbReference type="KEGG" id="mro:MROS_0057"/>
<evidence type="ECO:0000313" key="5">
    <source>
        <dbReference type="Proteomes" id="UP000009011"/>
    </source>
</evidence>
<dbReference type="eggNOG" id="COG3876">
    <property type="taxonomic scope" value="Bacteria"/>
</dbReference>
<dbReference type="PATRIC" id="fig|1191523.3.peg.59"/>
<name>I6ZZZ1_MELRP</name>
<keyword evidence="1" id="KW-0732">Signal</keyword>
<evidence type="ECO:0000256" key="1">
    <source>
        <dbReference type="SAM" id="SignalP"/>
    </source>
</evidence>
<gene>
    <name evidence="4" type="ordered locus">MROS_0057</name>
</gene>
<dbReference type="Proteomes" id="UP000009011">
    <property type="component" value="Chromosome"/>
</dbReference>
<reference evidence="4 5" key="1">
    <citation type="journal article" date="2013" name="PLoS ONE">
        <title>Genomic analysis of Melioribacter roseus, facultatively anaerobic organotrophic bacterium representing a novel deep lineage within Bacteriodetes/Chlorobi group.</title>
        <authorList>
            <person name="Kadnikov V.V."/>
            <person name="Mardanov A.V."/>
            <person name="Podosokorskaya O.A."/>
            <person name="Gavrilov S.N."/>
            <person name="Kublanov I.V."/>
            <person name="Beletsky A.V."/>
            <person name="Bonch-Osmolovskaya E.A."/>
            <person name="Ravin N.V."/>
        </authorList>
    </citation>
    <scope>NUCLEOTIDE SEQUENCE [LARGE SCALE GENOMIC DNA]</scope>
    <source>
        <strain evidence="5">JCM 17771 / P3M-2</strain>
    </source>
</reference>
<dbReference type="STRING" id="1191523.MROS_0057"/>
<feature type="domain" description="Peptidoglycan beta-N-acetylmuramidase NamZ C-terminal" evidence="3">
    <location>
        <begin position="252"/>
        <end position="407"/>
    </location>
</feature>
<evidence type="ECO:0008006" key="6">
    <source>
        <dbReference type="Google" id="ProtNLM"/>
    </source>
</evidence>
<dbReference type="InterPro" id="IPR048503">
    <property type="entry name" value="NamZ_C"/>
</dbReference>
<dbReference type="Pfam" id="PF20732">
    <property type="entry name" value="NamZ_C"/>
    <property type="match status" value="1"/>
</dbReference>
<dbReference type="PANTHER" id="PTHR42915">
    <property type="entry name" value="HYPOTHETICAL 460 KDA PROTEIN IN FEUA-SIGW INTERGENIC REGION [PRECURSOR]"/>
    <property type="match status" value="1"/>
</dbReference>
<accession>I6ZZZ1</accession>
<dbReference type="Gene3D" id="3.90.1150.140">
    <property type="match status" value="1"/>
</dbReference>
<sequence length="408" mass="46120">MKKISLLAFLFLLNFTCPAQNVLPGIDVLIKYDFAQLSGKNVGLITNQTGVNKDLISTVDIFLNSEKINLVAVFTPEHGLRGSKSAGEPIDSERHKKIKVYSLYGETKKPTSEMLKGIDALVYDIQDVGLRSYTYISTLGLAMEAAAENNKEFVILDRPNPFNGIKTEGAPLDTLFKSFVGYFPVPYIYGLTPGELARFINGEILKQKGKECNLKVIPMEDWNRQMSFEDTGLLWTPTSNHVPDSETPYYMAATGILGELNVVSIGVGYTLPFRTIAAEWIDPDLLAARMNALNLRGVKFRPITYKPYYGKWKDTVLNGVQIYITDKDAAELLTIQFYFMEVHNELYPGKKLFSLADSSRIKMFDLVTGTDKIRKAFTKNYKVNDIKELLNEGLDKYKKNIRKYLIYK</sequence>
<evidence type="ECO:0000259" key="3">
    <source>
        <dbReference type="Pfam" id="PF20732"/>
    </source>
</evidence>
<keyword evidence="5" id="KW-1185">Reference proteome</keyword>
<protein>
    <recommendedName>
        <fullName evidence="6">DUF1343 domain-containing protein</fullName>
    </recommendedName>
</protein>
<evidence type="ECO:0000259" key="2">
    <source>
        <dbReference type="Pfam" id="PF07075"/>
    </source>
</evidence>
<feature type="chain" id="PRO_5003707214" description="DUF1343 domain-containing protein" evidence="1">
    <location>
        <begin position="20"/>
        <end position="408"/>
    </location>
</feature>
<dbReference type="PANTHER" id="PTHR42915:SF1">
    <property type="entry name" value="PEPTIDOGLYCAN BETA-N-ACETYLMURAMIDASE NAMZ"/>
    <property type="match status" value="1"/>
</dbReference>
<dbReference type="AlphaFoldDB" id="I6ZZZ1"/>
<feature type="signal peptide" evidence="1">
    <location>
        <begin position="1"/>
        <end position="19"/>
    </location>
</feature>
<dbReference type="RefSeq" id="WP_014854738.1">
    <property type="nucleotide sequence ID" value="NC_018178.1"/>
</dbReference>
<dbReference type="Pfam" id="PF07075">
    <property type="entry name" value="NamZ_N"/>
    <property type="match status" value="1"/>
</dbReference>
<feature type="domain" description="Peptidoglycan beta-N-acetylmuramidase NamZ N-terminal" evidence="2">
    <location>
        <begin position="42"/>
        <end position="244"/>
    </location>
</feature>
<dbReference type="HOGENOM" id="CLU_033227_1_0_10"/>
<proteinExistence type="predicted"/>
<evidence type="ECO:0000313" key="4">
    <source>
        <dbReference type="EMBL" id="AFN73301.1"/>
    </source>
</evidence>
<dbReference type="PIRSF" id="PIRSF016719">
    <property type="entry name" value="UCP016719"/>
    <property type="match status" value="1"/>
</dbReference>
<dbReference type="OrthoDB" id="9801061at2"/>